<dbReference type="OrthoDB" id="9776853at2"/>
<dbReference type="AlphaFoldDB" id="A0A162K583"/>
<dbReference type="InterPro" id="IPR050266">
    <property type="entry name" value="AB_hydrolase_sf"/>
</dbReference>
<proteinExistence type="predicted"/>
<keyword evidence="2" id="KW-0378">Hydrolase</keyword>
<dbReference type="PANTHER" id="PTHR43798">
    <property type="entry name" value="MONOACYLGLYCEROL LIPASE"/>
    <property type="match status" value="1"/>
</dbReference>
<comment type="caution">
    <text evidence="2">The sequence shown here is derived from an EMBL/GenBank/DDBJ whole genome shotgun (WGS) entry which is preliminary data.</text>
</comment>
<gene>
    <name evidence="2" type="ORF">PGLA_09340</name>
</gene>
<protein>
    <submittedName>
        <fullName evidence="2">Hydrolase</fullName>
    </submittedName>
</protein>
<dbReference type="InterPro" id="IPR000073">
    <property type="entry name" value="AB_hydrolase_1"/>
</dbReference>
<dbReference type="GO" id="GO:0016787">
    <property type="term" value="F:hydrolase activity"/>
    <property type="evidence" value="ECO:0007669"/>
    <property type="project" value="UniProtKB-KW"/>
</dbReference>
<dbReference type="SUPFAM" id="SSF53474">
    <property type="entry name" value="alpha/beta-Hydrolases"/>
    <property type="match status" value="1"/>
</dbReference>
<sequence>MTLFVSEFGDKSGPMLVFIHGGGVSGWMWDKQVECFQEQYYIVVPDLPSHGKSRAKEFTTIHDAAQDIVELILERDHGQHITIIGFSLGAQIALEVLSISGVRIDRAIIISGLVTPMKFTRSITKPLVRISMPLTKNRLFSKLQAKVLYVGEEYLELYYQDSSLISMNALLNVLDENMSYYIPKGFNQGKAKVLVLVGAKEKKPILKSSDVIVSSSEYCERQVIPNIGHGISLANPSLFNHIMDTWMNEEG</sequence>
<evidence type="ECO:0000313" key="2">
    <source>
        <dbReference type="EMBL" id="OAB43186.1"/>
    </source>
</evidence>
<evidence type="ECO:0000313" key="3">
    <source>
        <dbReference type="Proteomes" id="UP000076967"/>
    </source>
</evidence>
<dbReference type="EMBL" id="LVJH01000016">
    <property type="protein sequence ID" value="OAB43186.1"/>
    <property type="molecule type" value="Genomic_DNA"/>
</dbReference>
<keyword evidence="3" id="KW-1185">Reference proteome</keyword>
<dbReference type="GO" id="GO:0016020">
    <property type="term" value="C:membrane"/>
    <property type="evidence" value="ECO:0007669"/>
    <property type="project" value="TreeGrafter"/>
</dbReference>
<dbReference type="Gene3D" id="3.40.50.1820">
    <property type="entry name" value="alpha/beta hydrolase"/>
    <property type="match status" value="1"/>
</dbReference>
<reference evidence="2 3" key="1">
    <citation type="submission" date="2016-03" db="EMBL/GenBank/DDBJ databases">
        <title>Draft genome sequence of Paenibacillus glacialis DSM 22343.</title>
        <authorList>
            <person name="Shin S.-K."/>
            <person name="Yi H."/>
        </authorList>
    </citation>
    <scope>NUCLEOTIDE SEQUENCE [LARGE SCALE GENOMIC DNA]</scope>
    <source>
        <strain evidence="2 3">DSM 22343</strain>
    </source>
</reference>
<feature type="domain" description="AB hydrolase-1" evidence="1">
    <location>
        <begin position="16"/>
        <end position="198"/>
    </location>
</feature>
<dbReference type="InterPro" id="IPR029058">
    <property type="entry name" value="AB_hydrolase_fold"/>
</dbReference>
<organism evidence="2 3">
    <name type="scientific">Paenibacillus glacialis</name>
    <dbReference type="NCBI Taxonomy" id="494026"/>
    <lineage>
        <taxon>Bacteria</taxon>
        <taxon>Bacillati</taxon>
        <taxon>Bacillota</taxon>
        <taxon>Bacilli</taxon>
        <taxon>Bacillales</taxon>
        <taxon>Paenibacillaceae</taxon>
        <taxon>Paenibacillus</taxon>
    </lineage>
</organism>
<dbReference type="STRING" id="494026.PGLA_09340"/>
<name>A0A162K583_9BACL</name>
<evidence type="ECO:0000259" key="1">
    <source>
        <dbReference type="Pfam" id="PF12697"/>
    </source>
</evidence>
<dbReference type="Pfam" id="PF12697">
    <property type="entry name" value="Abhydrolase_6"/>
    <property type="match status" value="1"/>
</dbReference>
<dbReference type="PANTHER" id="PTHR43798:SF33">
    <property type="entry name" value="HYDROLASE, PUTATIVE (AFU_ORTHOLOGUE AFUA_2G14860)-RELATED"/>
    <property type="match status" value="1"/>
</dbReference>
<dbReference type="Proteomes" id="UP000076967">
    <property type="component" value="Unassembled WGS sequence"/>
</dbReference>
<accession>A0A162K583</accession>